<keyword evidence="2" id="KW-1185">Reference proteome</keyword>
<comment type="caution">
    <text evidence="1">The sequence shown here is derived from an EMBL/GenBank/DDBJ whole genome shotgun (WGS) entry which is preliminary data.</text>
</comment>
<sequence length="162" mass="16889">MHAAHRALFSTLLLVAGCDAPPPAPRVEVHNANPSGDRKGLSGCLDECSGQKLSATDAATCRNNCEVTFRVAPTAAGEPALDAATKCLDRCHKQSPGDGACIDDCKQLARTVETESPGTTDRLGACVEACHADRTLADTDRWTCLNNCSQTAKIADKPAAAP</sequence>
<dbReference type="RefSeq" id="WP_267773415.1">
    <property type="nucleotide sequence ID" value="NZ_JAPNKE010000002.1"/>
</dbReference>
<dbReference type="Proteomes" id="UP001150924">
    <property type="component" value="Unassembled WGS sequence"/>
</dbReference>
<organism evidence="1 2">
    <name type="scientific">Nannocystis pusilla</name>
    <dbReference type="NCBI Taxonomy" id="889268"/>
    <lineage>
        <taxon>Bacteria</taxon>
        <taxon>Pseudomonadati</taxon>
        <taxon>Myxococcota</taxon>
        <taxon>Polyangia</taxon>
        <taxon>Nannocystales</taxon>
        <taxon>Nannocystaceae</taxon>
        <taxon>Nannocystis</taxon>
    </lineage>
</organism>
<accession>A0A9X3EUD2</accession>
<reference evidence="1" key="1">
    <citation type="submission" date="2022-11" db="EMBL/GenBank/DDBJ databases">
        <title>Minimal conservation of predation-associated metabolite biosynthetic gene clusters underscores biosynthetic potential of Myxococcota including descriptions for ten novel species: Archangium lansinium sp. nov., Myxococcus landrumus sp. nov., Nannocystis bai.</title>
        <authorList>
            <person name="Ahearne A."/>
            <person name="Stevens C."/>
            <person name="Phillips K."/>
        </authorList>
    </citation>
    <scope>NUCLEOTIDE SEQUENCE</scope>
    <source>
        <strain evidence="1">Na p29</strain>
    </source>
</reference>
<proteinExistence type="predicted"/>
<dbReference type="PROSITE" id="PS51257">
    <property type="entry name" value="PROKAR_LIPOPROTEIN"/>
    <property type="match status" value="1"/>
</dbReference>
<name>A0A9X3EUD2_9BACT</name>
<dbReference type="AlphaFoldDB" id="A0A9X3EUD2"/>
<gene>
    <name evidence="1" type="ORF">OV079_33810</name>
</gene>
<protein>
    <recommendedName>
        <fullName evidence="3">Lipoprotein</fullName>
    </recommendedName>
</protein>
<evidence type="ECO:0000313" key="2">
    <source>
        <dbReference type="Proteomes" id="UP001150924"/>
    </source>
</evidence>
<dbReference type="EMBL" id="JAPNKE010000002">
    <property type="protein sequence ID" value="MCY1010459.1"/>
    <property type="molecule type" value="Genomic_DNA"/>
</dbReference>
<evidence type="ECO:0000313" key="1">
    <source>
        <dbReference type="EMBL" id="MCY1010459.1"/>
    </source>
</evidence>
<evidence type="ECO:0008006" key="3">
    <source>
        <dbReference type="Google" id="ProtNLM"/>
    </source>
</evidence>